<reference evidence="1 2" key="1">
    <citation type="submission" date="2020-02" db="EMBL/GenBank/DDBJ databases">
        <title>Whole-genome analyses of novel actinobacteria.</title>
        <authorList>
            <person name="Sahin N."/>
        </authorList>
    </citation>
    <scope>NUCLEOTIDE SEQUENCE [LARGE SCALE GENOMIC DNA]</scope>
    <source>
        <strain evidence="1 2">A7024</strain>
    </source>
</reference>
<proteinExistence type="predicted"/>
<comment type="caution">
    <text evidence="1">The sequence shown here is derived from an EMBL/GenBank/DDBJ whole genome shotgun (WGS) entry which is preliminary data.</text>
</comment>
<organism evidence="1 2">
    <name type="scientific">Streptomyces coryli</name>
    <dbReference type="NCBI Taxonomy" id="1128680"/>
    <lineage>
        <taxon>Bacteria</taxon>
        <taxon>Bacillati</taxon>
        <taxon>Actinomycetota</taxon>
        <taxon>Actinomycetes</taxon>
        <taxon>Kitasatosporales</taxon>
        <taxon>Streptomycetaceae</taxon>
        <taxon>Streptomyces</taxon>
    </lineage>
</organism>
<accession>A0A6G4UCL7</accession>
<protein>
    <recommendedName>
        <fullName evidence="3">Transferase</fullName>
    </recommendedName>
</protein>
<name>A0A6G4UCL7_9ACTN</name>
<evidence type="ECO:0000313" key="2">
    <source>
        <dbReference type="Proteomes" id="UP000481583"/>
    </source>
</evidence>
<evidence type="ECO:0008006" key="3">
    <source>
        <dbReference type="Google" id="ProtNLM"/>
    </source>
</evidence>
<gene>
    <name evidence="1" type="ORF">G5C51_39485</name>
</gene>
<dbReference type="EMBL" id="JAAKZV010000372">
    <property type="protein sequence ID" value="NGN69959.1"/>
    <property type="molecule type" value="Genomic_DNA"/>
</dbReference>
<sequence length="335" mass="36513">PAPVPLHRVLRRQVGRLLRASGLLAPVPAKKAARPTAGCRVARGTGDLVFRLPAKRLPEGARGIVLRRRGSEPREEIRVRLGKRPAADGYAEATVARAAHRLADGRWDCYLDLGPGAKPKRLRAGLVETQHLLSLTPPRPGADEVAQWIPYPTSDGYLAVRTWLRAGHAEVTSVVPEAGAFRVHATLHGRARAGELCAVIARSRKGERYEFHVMAQPLGEGDIAFELPYTLAEAHREGGHDLWDLWVVPSFGAQPVRLGRVFGDRVSRKDTDVFAAHERKTGMNGPVRLRPYLTVHNNLALSARDLANVDGLTEADLALLRPQPAGSAGSEWRAA</sequence>
<dbReference type="Proteomes" id="UP000481583">
    <property type="component" value="Unassembled WGS sequence"/>
</dbReference>
<keyword evidence="2" id="KW-1185">Reference proteome</keyword>
<dbReference type="AlphaFoldDB" id="A0A6G4UCL7"/>
<feature type="non-terminal residue" evidence="1">
    <location>
        <position position="1"/>
    </location>
</feature>
<evidence type="ECO:0000313" key="1">
    <source>
        <dbReference type="EMBL" id="NGN69959.1"/>
    </source>
</evidence>